<organism evidence="1">
    <name type="scientific">Culex pipiens</name>
    <name type="common">House mosquito</name>
    <dbReference type="NCBI Taxonomy" id="7175"/>
    <lineage>
        <taxon>Eukaryota</taxon>
        <taxon>Metazoa</taxon>
        <taxon>Ecdysozoa</taxon>
        <taxon>Arthropoda</taxon>
        <taxon>Hexapoda</taxon>
        <taxon>Insecta</taxon>
        <taxon>Pterygota</taxon>
        <taxon>Neoptera</taxon>
        <taxon>Endopterygota</taxon>
        <taxon>Diptera</taxon>
        <taxon>Nematocera</taxon>
        <taxon>Culicoidea</taxon>
        <taxon>Culicidae</taxon>
        <taxon>Culicinae</taxon>
        <taxon>Culicini</taxon>
        <taxon>Culex</taxon>
        <taxon>Culex</taxon>
    </lineage>
</organism>
<evidence type="ECO:0000313" key="1">
    <source>
        <dbReference type="EMBL" id="CAG6604604.1"/>
    </source>
</evidence>
<dbReference type="EMBL" id="HBUE01246444">
    <property type="protein sequence ID" value="CAG6552295.1"/>
    <property type="molecule type" value="Transcribed_RNA"/>
</dbReference>
<protein>
    <submittedName>
        <fullName evidence="1">(northern house mosquito) hypothetical protein</fullName>
    </submittedName>
</protein>
<proteinExistence type="predicted"/>
<sequence length="105" mass="11620">MDRPTISVLKDAFRVPLPPAARMIDPCSRTASDGRVMMFFVGESGYRDEVADLTMLNLTGRWSSSVPRERAAVEFRTRNLMLDPSGGIRALVADADDDRMGLSGW</sequence>
<reference evidence="1" key="1">
    <citation type="submission" date="2021-05" db="EMBL/GenBank/DDBJ databases">
        <authorList>
            <person name="Alioto T."/>
            <person name="Alioto T."/>
            <person name="Gomez Garrido J."/>
        </authorList>
    </citation>
    <scope>NUCLEOTIDE SEQUENCE</scope>
</reference>
<dbReference type="EMBL" id="HBUE01353569">
    <property type="protein sequence ID" value="CAG6604604.1"/>
    <property type="molecule type" value="Transcribed_RNA"/>
</dbReference>
<dbReference type="AlphaFoldDB" id="A0A8D8L5T4"/>
<name>A0A8D8L5T4_CULPI</name>
<accession>A0A8D8L5T4</accession>